<accession>A0A926D3Q5</accession>
<evidence type="ECO:0000313" key="9">
    <source>
        <dbReference type="Proteomes" id="UP000623172"/>
    </source>
</evidence>
<protein>
    <submittedName>
        <fullName evidence="8">YicC family protein</fullName>
    </submittedName>
</protein>
<evidence type="ECO:0000259" key="6">
    <source>
        <dbReference type="Pfam" id="PF03755"/>
    </source>
</evidence>
<dbReference type="NCBIfam" id="TIGR00255">
    <property type="entry name" value="YicC/YloC family endoribonuclease"/>
    <property type="match status" value="1"/>
</dbReference>
<evidence type="ECO:0000259" key="7">
    <source>
        <dbReference type="Pfam" id="PF08340"/>
    </source>
</evidence>
<dbReference type="PANTHER" id="PTHR30636:SF3">
    <property type="entry name" value="UPF0701 PROTEIN YICC"/>
    <property type="match status" value="1"/>
</dbReference>
<name>A0A926D3Q5_9FIRM</name>
<evidence type="ECO:0000256" key="3">
    <source>
        <dbReference type="ARBA" id="ARBA00022759"/>
    </source>
</evidence>
<evidence type="ECO:0000313" key="8">
    <source>
        <dbReference type="EMBL" id="MBC8530758.1"/>
    </source>
</evidence>
<dbReference type="AlphaFoldDB" id="A0A926D3Q5"/>
<dbReference type="GO" id="GO:0004521">
    <property type="term" value="F:RNA endonuclease activity"/>
    <property type="evidence" value="ECO:0007669"/>
    <property type="project" value="InterPro"/>
</dbReference>
<evidence type="ECO:0000256" key="1">
    <source>
        <dbReference type="ARBA" id="ARBA00001968"/>
    </source>
</evidence>
<dbReference type="InterPro" id="IPR013527">
    <property type="entry name" value="YicC-like_N"/>
</dbReference>
<comment type="similarity">
    <text evidence="5">Belongs to the YicC/YloC family.</text>
</comment>
<feature type="domain" description="Endoribonuclease YicC-like N-terminal" evidence="6">
    <location>
        <begin position="1"/>
        <end position="155"/>
    </location>
</feature>
<feature type="domain" description="Endoribonuclease YicC-like C-terminal" evidence="7">
    <location>
        <begin position="175"/>
        <end position="291"/>
    </location>
</feature>
<evidence type="ECO:0000256" key="5">
    <source>
        <dbReference type="ARBA" id="ARBA00035648"/>
    </source>
</evidence>
<keyword evidence="9" id="KW-1185">Reference proteome</keyword>
<dbReference type="Proteomes" id="UP000623172">
    <property type="component" value="Unassembled WGS sequence"/>
</dbReference>
<keyword evidence="4" id="KW-0378">Hydrolase</keyword>
<organism evidence="8 9">
    <name type="scientific">Gehongia tenuis</name>
    <dbReference type="NCBI Taxonomy" id="2763655"/>
    <lineage>
        <taxon>Bacteria</taxon>
        <taxon>Bacillati</taxon>
        <taxon>Bacillota</taxon>
        <taxon>Clostridia</taxon>
        <taxon>Christensenellales</taxon>
        <taxon>Christensenellaceae</taxon>
        <taxon>Gehongia</taxon>
    </lineage>
</organism>
<dbReference type="RefSeq" id="WP_249314727.1">
    <property type="nucleotide sequence ID" value="NZ_JACRSR010000001.1"/>
</dbReference>
<dbReference type="GO" id="GO:0016787">
    <property type="term" value="F:hydrolase activity"/>
    <property type="evidence" value="ECO:0007669"/>
    <property type="project" value="UniProtKB-KW"/>
</dbReference>
<comment type="cofactor">
    <cofactor evidence="1">
        <name>a divalent metal cation</name>
        <dbReference type="ChEBI" id="CHEBI:60240"/>
    </cofactor>
</comment>
<sequence>MQSMTGYGRASAAADGREITVELKSVNHRFLDINIRLYRSLGFLEDTIRTKLQGALSRGHVDVYLQYKNTREDARDVTLNEALASAYKRAFDKAAEVSGLSSDIALSHLIAQPDVLTLSEREEDQEAVKALLMEALGKALTELIAMRGAEGERMKNDLLAHAELLEEIVGKTAALAPGVVTEYRDRLRQRMEELLKEVPLDEARLVNEVAFFADRCAIDEELARLRSHIEQFRDMLLEEQPVGRKLDFIVQEMNREMNTIASKASNKDVTAQAVEGKSEIEKLREQVQNIE</sequence>
<dbReference type="InterPro" id="IPR013551">
    <property type="entry name" value="YicC-like_C"/>
</dbReference>
<dbReference type="Pfam" id="PF03755">
    <property type="entry name" value="YicC-like_N"/>
    <property type="match status" value="1"/>
</dbReference>
<dbReference type="EMBL" id="JACRSR010000001">
    <property type="protein sequence ID" value="MBC8530758.1"/>
    <property type="molecule type" value="Genomic_DNA"/>
</dbReference>
<keyword evidence="3" id="KW-0255">Endonuclease</keyword>
<reference evidence="8" key="1">
    <citation type="submission" date="2020-08" db="EMBL/GenBank/DDBJ databases">
        <title>Genome public.</title>
        <authorList>
            <person name="Liu C."/>
            <person name="Sun Q."/>
        </authorList>
    </citation>
    <scope>NUCLEOTIDE SEQUENCE</scope>
    <source>
        <strain evidence="8">NSJ-53</strain>
    </source>
</reference>
<dbReference type="Pfam" id="PF08340">
    <property type="entry name" value="YicC-like_C"/>
    <property type="match status" value="1"/>
</dbReference>
<dbReference type="PANTHER" id="PTHR30636">
    <property type="entry name" value="UPF0701 PROTEIN YICC"/>
    <property type="match status" value="1"/>
</dbReference>
<proteinExistence type="inferred from homology"/>
<keyword evidence="2" id="KW-0540">Nuclease</keyword>
<gene>
    <name evidence="8" type="ORF">H8696_02730</name>
</gene>
<evidence type="ECO:0000256" key="2">
    <source>
        <dbReference type="ARBA" id="ARBA00022722"/>
    </source>
</evidence>
<dbReference type="InterPro" id="IPR005229">
    <property type="entry name" value="YicC/YloC-like"/>
</dbReference>
<comment type="caution">
    <text evidence="8">The sequence shown here is derived from an EMBL/GenBank/DDBJ whole genome shotgun (WGS) entry which is preliminary data.</text>
</comment>
<evidence type="ECO:0000256" key="4">
    <source>
        <dbReference type="ARBA" id="ARBA00022801"/>
    </source>
</evidence>